<dbReference type="Proteomes" id="UP001062846">
    <property type="component" value="Chromosome 3"/>
</dbReference>
<name>A0ACC0PFS7_RHOML</name>
<proteinExistence type="predicted"/>
<protein>
    <submittedName>
        <fullName evidence="1">Uncharacterized protein</fullName>
    </submittedName>
</protein>
<organism evidence="1 2">
    <name type="scientific">Rhododendron molle</name>
    <name type="common">Chinese azalea</name>
    <name type="synonym">Azalea mollis</name>
    <dbReference type="NCBI Taxonomy" id="49168"/>
    <lineage>
        <taxon>Eukaryota</taxon>
        <taxon>Viridiplantae</taxon>
        <taxon>Streptophyta</taxon>
        <taxon>Embryophyta</taxon>
        <taxon>Tracheophyta</taxon>
        <taxon>Spermatophyta</taxon>
        <taxon>Magnoliopsida</taxon>
        <taxon>eudicotyledons</taxon>
        <taxon>Gunneridae</taxon>
        <taxon>Pentapetalae</taxon>
        <taxon>asterids</taxon>
        <taxon>Ericales</taxon>
        <taxon>Ericaceae</taxon>
        <taxon>Ericoideae</taxon>
        <taxon>Rhodoreae</taxon>
        <taxon>Rhododendron</taxon>
    </lineage>
</organism>
<evidence type="ECO:0000313" key="2">
    <source>
        <dbReference type="Proteomes" id="UP001062846"/>
    </source>
</evidence>
<gene>
    <name evidence="1" type="ORF">RHMOL_Rhmol03G0174500</name>
</gene>
<reference evidence="1" key="1">
    <citation type="submission" date="2022-02" db="EMBL/GenBank/DDBJ databases">
        <title>Plant Genome Project.</title>
        <authorList>
            <person name="Zhang R.-G."/>
        </authorList>
    </citation>
    <scope>NUCLEOTIDE SEQUENCE</scope>
    <source>
        <strain evidence="1">AT1</strain>
    </source>
</reference>
<evidence type="ECO:0000313" key="1">
    <source>
        <dbReference type="EMBL" id="KAI8564355.1"/>
    </source>
</evidence>
<accession>A0ACC0PFS7</accession>
<keyword evidence="2" id="KW-1185">Reference proteome</keyword>
<sequence>MISELGKKLENGLSFGVIGRLIELSTVWQIFVLIEILFFKRDVYRLLWKFWFQNM</sequence>
<comment type="caution">
    <text evidence="1">The sequence shown here is derived from an EMBL/GenBank/DDBJ whole genome shotgun (WGS) entry which is preliminary data.</text>
</comment>
<dbReference type="EMBL" id="CM046390">
    <property type="protein sequence ID" value="KAI8564355.1"/>
    <property type="molecule type" value="Genomic_DNA"/>
</dbReference>